<dbReference type="RefSeq" id="XP_014047083.1">
    <property type="nucleotide sequence ID" value="XM_014191608.2"/>
</dbReference>
<protein>
    <recommendedName>
        <fullName evidence="6">BED-type domain-containing protein</fullName>
    </recommendedName>
</protein>
<name>A0A1S3R3Z6_SALSA</name>
<evidence type="ECO:0000313" key="8">
    <source>
        <dbReference type="RefSeq" id="XP_014047083.1"/>
    </source>
</evidence>
<dbReference type="Proteomes" id="UP001652741">
    <property type="component" value="Chromosome ssa03"/>
</dbReference>
<feature type="region of interest" description="Disordered" evidence="5">
    <location>
        <begin position="66"/>
        <end position="89"/>
    </location>
</feature>
<organism evidence="7 8">
    <name type="scientific">Salmo salar</name>
    <name type="common">Atlantic salmon</name>
    <dbReference type="NCBI Taxonomy" id="8030"/>
    <lineage>
        <taxon>Eukaryota</taxon>
        <taxon>Metazoa</taxon>
        <taxon>Chordata</taxon>
        <taxon>Craniata</taxon>
        <taxon>Vertebrata</taxon>
        <taxon>Euteleostomi</taxon>
        <taxon>Actinopterygii</taxon>
        <taxon>Neopterygii</taxon>
        <taxon>Teleostei</taxon>
        <taxon>Protacanthopterygii</taxon>
        <taxon>Salmoniformes</taxon>
        <taxon>Salmonidae</taxon>
        <taxon>Salmoninae</taxon>
        <taxon>Salmo</taxon>
    </lineage>
</organism>
<evidence type="ECO:0000256" key="3">
    <source>
        <dbReference type="ARBA" id="ARBA00022833"/>
    </source>
</evidence>
<dbReference type="PaxDb" id="8030-ENSSSAP00000082106"/>
<dbReference type="Bgee" id="ENSSSAG00000067742">
    <property type="expression patterns" value="Expressed in ovary and 2 other cell types or tissues"/>
</dbReference>
<dbReference type="GO" id="GO:0003677">
    <property type="term" value="F:DNA binding"/>
    <property type="evidence" value="ECO:0007669"/>
    <property type="project" value="InterPro"/>
</dbReference>
<evidence type="ECO:0000259" key="6">
    <source>
        <dbReference type="PROSITE" id="PS50808"/>
    </source>
</evidence>
<evidence type="ECO:0000313" key="7">
    <source>
        <dbReference type="Proteomes" id="UP001652741"/>
    </source>
</evidence>
<proteinExistence type="predicted"/>
<sequence>MDAGALATSFHVWQYRQHFIFKELREKNMTVQCVLCKPKIRMLSTSKNSTSNLKKHLERKHAIMYLKSPKGEMDGPNGSPTETPKEPRYKKSKLENLVNQMTSQPKVNTLVFNFMVENVQSLSVLEQPAFRKLIEGLSGGKMSMTRNTFINGIMMAYSKMKEELKEKLDSVQSVCTTADIWSAHNRSYIGMTCHWIEKNELERKSAALACARIRGSHTFETIAAKIHEIHLAYNIENKLQATVTDNGSNFVKVFKEFSKGDNENYEDDIVEFQDVGTILDGADEAMHLFLLPHQRCASHALNLIASHDLAQVLSKGETAQVYCSAMAKCFAIWNSVHQSPLAIAAVEDIEKMKLTAPSVSRWISEYSAVEKMVSLPETKLMDVCDCFGVPRLLSYEIAFLKEYINVFKPLAFALELFQGEQKCFLGLVIPTVLTLKKKLCEKKTLALYLLDVINPVVEAIDYRFKQLFASLDAKMATATTPQFRLWWLPEAEREDMHLMLVAEATRLEPAEATRLEPTDGVPISSDNVQSEDEFFSFGPGTGNSDTEKEVRRYLEGTSKNLSCLKYFQRVRKLFLKFNAILPSSALVERLFSHNGNILTPKRNGLTDDQFEQVLLLRYNSKICTLDKIFPE</sequence>
<accession>A0A1S3R3Z6</accession>
<evidence type="ECO:0000256" key="4">
    <source>
        <dbReference type="PROSITE-ProRule" id="PRU00027"/>
    </source>
</evidence>
<evidence type="ECO:0000256" key="1">
    <source>
        <dbReference type="ARBA" id="ARBA00022723"/>
    </source>
</evidence>
<reference evidence="8" key="1">
    <citation type="submission" date="2025-08" db="UniProtKB">
        <authorList>
            <consortium name="RefSeq"/>
        </authorList>
    </citation>
    <scope>IDENTIFICATION</scope>
</reference>
<dbReference type="PROSITE" id="PS50808">
    <property type="entry name" value="ZF_BED"/>
    <property type="match status" value="1"/>
</dbReference>
<dbReference type="OMA" id="WISEYSA"/>
<feature type="domain" description="BED-type" evidence="6">
    <location>
        <begin position="7"/>
        <end position="68"/>
    </location>
</feature>
<dbReference type="AlphaFoldDB" id="A0A1S3R3Z6"/>
<keyword evidence="1" id="KW-0479">Metal-binding</keyword>
<dbReference type="PANTHER" id="PTHR47501:SF6">
    <property type="match status" value="1"/>
</dbReference>
<gene>
    <name evidence="8" type="primary">LOC106600302</name>
</gene>
<dbReference type="SUPFAM" id="SSF53098">
    <property type="entry name" value="Ribonuclease H-like"/>
    <property type="match status" value="1"/>
</dbReference>
<dbReference type="Pfam" id="PF02892">
    <property type="entry name" value="zf-BED"/>
    <property type="match status" value="1"/>
</dbReference>
<keyword evidence="7" id="KW-1185">Reference proteome</keyword>
<evidence type="ECO:0000256" key="2">
    <source>
        <dbReference type="ARBA" id="ARBA00022771"/>
    </source>
</evidence>
<keyword evidence="2 4" id="KW-0863">Zinc-finger</keyword>
<dbReference type="OrthoDB" id="10057873at2759"/>
<evidence type="ECO:0000256" key="5">
    <source>
        <dbReference type="SAM" id="MobiDB-lite"/>
    </source>
</evidence>
<dbReference type="GeneID" id="106600302"/>
<dbReference type="PANTHER" id="PTHR47501">
    <property type="entry name" value="TRANSPOSASE-RELATED"/>
    <property type="match status" value="1"/>
</dbReference>
<keyword evidence="3" id="KW-0862">Zinc</keyword>
<dbReference type="InterPro" id="IPR003656">
    <property type="entry name" value="Znf_BED"/>
</dbReference>
<dbReference type="GO" id="GO:0008270">
    <property type="term" value="F:zinc ion binding"/>
    <property type="evidence" value="ECO:0007669"/>
    <property type="project" value="UniProtKB-KW"/>
</dbReference>
<dbReference type="KEGG" id="sasa:106600302"/>
<dbReference type="InterPro" id="IPR012337">
    <property type="entry name" value="RNaseH-like_sf"/>
</dbReference>